<accession>A0A0E9UNK8</accession>
<evidence type="ECO:0000313" key="1">
    <source>
        <dbReference type="EMBL" id="JAH66553.1"/>
    </source>
</evidence>
<reference evidence="1" key="1">
    <citation type="submission" date="2014-11" db="EMBL/GenBank/DDBJ databases">
        <authorList>
            <person name="Amaro Gonzalez C."/>
        </authorList>
    </citation>
    <scope>NUCLEOTIDE SEQUENCE</scope>
</reference>
<dbReference type="EMBL" id="GBXM01042024">
    <property type="protein sequence ID" value="JAH66553.1"/>
    <property type="molecule type" value="Transcribed_RNA"/>
</dbReference>
<dbReference type="AlphaFoldDB" id="A0A0E9UNK8"/>
<reference evidence="1" key="2">
    <citation type="journal article" date="2015" name="Fish Shellfish Immunol.">
        <title>Early steps in the European eel (Anguilla anguilla)-Vibrio vulnificus interaction in the gills: Role of the RtxA13 toxin.</title>
        <authorList>
            <person name="Callol A."/>
            <person name="Pajuelo D."/>
            <person name="Ebbesson L."/>
            <person name="Teles M."/>
            <person name="MacKenzie S."/>
            <person name="Amaro C."/>
        </authorList>
    </citation>
    <scope>NUCLEOTIDE SEQUENCE</scope>
</reference>
<organism evidence="1">
    <name type="scientific">Anguilla anguilla</name>
    <name type="common">European freshwater eel</name>
    <name type="synonym">Muraena anguilla</name>
    <dbReference type="NCBI Taxonomy" id="7936"/>
    <lineage>
        <taxon>Eukaryota</taxon>
        <taxon>Metazoa</taxon>
        <taxon>Chordata</taxon>
        <taxon>Craniata</taxon>
        <taxon>Vertebrata</taxon>
        <taxon>Euteleostomi</taxon>
        <taxon>Actinopterygii</taxon>
        <taxon>Neopterygii</taxon>
        <taxon>Teleostei</taxon>
        <taxon>Anguilliformes</taxon>
        <taxon>Anguillidae</taxon>
        <taxon>Anguilla</taxon>
    </lineage>
</organism>
<name>A0A0E9UNK8_ANGAN</name>
<sequence length="22" mass="2467">MLKGCFLAVRGWLLTVGNSTWN</sequence>
<protein>
    <submittedName>
        <fullName evidence="1">Uncharacterized protein</fullName>
    </submittedName>
</protein>
<proteinExistence type="predicted"/>